<feature type="region of interest" description="Disordered" evidence="1">
    <location>
        <begin position="1"/>
        <end position="109"/>
    </location>
</feature>
<name>A0A8S5N3T8_9CAUD</name>
<evidence type="ECO:0000313" key="2">
    <source>
        <dbReference type="EMBL" id="DAD88803.1"/>
    </source>
</evidence>
<dbReference type="EMBL" id="BK015048">
    <property type="protein sequence ID" value="DAD88803.1"/>
    <property type="molecule type" value="Genomic_DNA"/>
</dbReference>
<accession>A0A8S5N3T8</accession>
<reference evidence="2" key="1">
    <citation type="journal article" date="2021" name="Proc. Natl. Acad. Sci. U.S.A.">
        <title>A Catalog of Tens of Thousands of Viruses from Human Metagenomes Reveals Hidden Associations with Chronic Diseases.</title>
        <authorList>
            <person name="Tisza M.J."/>
            <person name="Buck C.B."/>
        </authorList>
    </citation>
    <scope>NUCLEOTIDE SEQUENCE</scope>
    <source>
        <strain evidence="2">CtzMH52</strain>
    </source>
</reference>
<organism evidence="2">
    <name type="scientific">Podoviridae sp. ctzMH52</name>
    <dbReference type="NCBI Taxonomy" id="2826596"/>
    <lineage>
        <taxon>Viruses</taxon>
        <taxon>Duplodnaviria</taxon>
        <taxon>Heunggongvirae</taxon>
        <taxon>Uroviricota</taxon>
        <taxon>Caudoviricetes</taxon>
    </lineage>
</organism>
<protein>
    <submittedName>
        <fullName evidence="2">Uncharacterized protein</fullName>
    </submittedName>
</protein>
<sequence>MELTREDYAEAFGLSDEERAAWEAQDSPEGHQEPQEGPETGTDTQDGPESRQEPQEGPEGGQGTGDTEEGGEAQEGTRERREMPPEERHRQAEARRARERAEMERAAQEAAQARVDEAYRVMFAGQTNPYTGQPIQSEADYRAWQAEKQRRDSEEQLRAAGIDPATIQGAVDRQVQPLRQELEMARMATMRERARRAQDAAQVTIRQQLELITRLDPNVQSMEDIAAMPTAEAFRGYVSKGLGLEEAFYMANRKAIEERKLTAARAAGVSAAASKGHLAPVGGGGQAETVEVPAEQRALYRELMPEATDAEILAAYKQYLKGMK</sequence>
<evidence type="ECO:0000256" key="1">
    <source>
        <dbReference type="SAM" id="MobiDB-lite"/>
    </source>
</evidence>
<proteinExistence type="predicted"/>
<feature type="compositionally biased region" description="Basic and acidic residues" evidence="1">
    <location>
        <begin position="75"/>
        <end position="107"/>
    </location>
</feature>